<feature type="domain" description="DUF7674" evidence="1">
    <location>
        <begin position="10"/>
        <end position="104"/>
    </location>
</feature>
<gene>
    <name evidence="2" type="ORF">WJU22_05505</name>
</gene>
<name>A0ABZ2Z5W1_9BACT</name>
<organism evidence="2 3">
    <name type="scientific">Chitinophaga caseinilytica</name>
    <dbReference type="NCBI Taxonomy" id="2267521"/>
    <lineage>
        <taxon>Bacteria</taxon>
        <taxon>Pseudomonadati</taxon>
        <taxon>Bacteroidota</taxon>
        <taxon>Chitinophagia</taxon>
        <taxon>Chitinophagales</taxon>
        <taxon>Chitinophagaceae</taxon>
        <taxon>Chitinophaga</taxon>
    </lineage>
</organism>
<accession>A0ABZ2Z5W1</accession>
<protein>
    <recommendedName>
        <fullName evidence="1">DUF7674 domain-containing protein</fullName>
    </recommendedName>
</protein>
<proteinExistence type="predicted"/>
<dbReference type="EMBL" id="CP150096">
    <property type="protein sequence ID" value="WZN47631.1"/>
    <property type="molecule type" value="Genomic_DNA"/>
</dbReference>
<sequence>MLPDAKIHLLLAQQIPGLRTEAAPGGAPAKVIQAFTAYTRKMIRTGALPEIRKCFSMAGVLYKNGSRQLRDAIESVFLFGLSPLLNAPVKTLLPASLQNARRQFILNNSQC</sequence>
<keyword evidence="3" id="KW-1185">Reference proteome</keyword>
<evidence type="ECO:0000259" key="1">
    <source>
        <dbReference type="Pfam" id="PF24722"/>
    </source>
</evidence>
<dbReference type="Pfam" id="PF24722">
    <property type="entry name" value="DUF7674"/>
    <property type="match status" value="1"/>
</dbReference>
<dbReference type="Proteomes" id="UP001449657">
    <property type="component" value="Chromosome"/>
</dbReference>
<reference evidence="2 3" key="1">
    <citation type="submission" date="2024-03" db="EMBL/GenBank/DDBJ databases">
        <title>Chitinophaga caseinilytica sp. nov., a casein hydrolysing bacterium isolated from forest soil.</title>
        <authorList>
            <person name="Lee D.S."/>
            <person name="Han D.M."/>
            <person name="Baek J.H."/>
            <person name="Choi D.G."/>
            <person name="Jeon J.H."/>
            <person name="Jeon C.O."/>
        </authorList>
    </citation>
    <scope>NUCLEOTIDE SEQUENCE [LARGE SCALE GENOMIC DNA]</scope>
    <source>
        <strain evidence="2 3">KACC 19118</strain>
    </source>
</reference>
<dbReference type="RefSeq" id="WP_341842258.1">
    <property type="nucleotide sequence ID" value="NZ_CP149792.1"/>
</dbReference>
<evidence type="ECO:0000313" key="2">
    <source>
        <dbReference type="EMBL" id="WZN47631.1"/>
    </source>
</evidence>
<dbReference type="InterPro" id="IPR056091">
    <property type="entry name" value="DUF7674"/>
</dbReference>
<evidence type="ECO:0000313" key="3">
    <source>
        <dbReference type="Proteomes" id="UP001449657"/>
    </source>
</evidence>